<dbReference type="RefSeq" id="WP_348759125.1">
    <property type="nucleotide sequence ID" value="NZ_OZ026884.1"/>
</dbReference>
<name>A0ABM9NG65_9GAMM</name>
<dbReference type="NCBIfam" id="TIGR00217">
    <property type="entry name" value="malQ"/>
    <property type="match status" value="1"/>
</dbReference>
<keyword evidence="7 10" id="KW-0119">Carbohydrate metabolism</keyword>
<accession>A0ABM9NG65</accession>
<evidence type="ECO:0000256" key="4">
    <source>
        <dbReference type="ARBA" id="ARBA00020295"/>
    </source>
</evidence>
<evidence type="ECO:0000313" key="13">
    <source>
        <dbReference type="Proteomes" id="UP001497493"/>
    </source>
</evidence>
<dbReference type="Proteomes" id="UP001497493">
    <property type="component" value="Chromosome"/>
</dbReference>
<dbReference type="SUPFAM" id="SSF51445">
    <property type="entry name" value="(Trans)glycosidases"/>
    <property type="match status" value="2"/>
</dbReference>
<evidence type="ECO:0000256" key="6">
    <source>
        <dbReference type="ARBA" id="ARBA00022679"/>
    </source>
</evidence>
<feature type="domain" description="Glycosyl hydrolase family 13 catalytic" evidence="11">
    <location>
        <begin position="753"/>
        <end position="1231"/>
    </location>
</feature>
<evidence type="ECO:0000256" key="2">
    <source>
        <dbReference type="ARBA" id="ARBA00005684"/>
    </source>
</evidence>
<dbReference type="CDD" id="cd11336">
    <property type="entry name" value="AmyAc_MTSase"/>
    <property type="match status" value="1"/>
</dbReference>
<evidence type="ECO:0000256" key="5">
    <source>
        <dbReference type="ARBA" id="ARBA00022676"/>
    </source>
</evidence>
<comment type="catalytic activity">
    <reaction evidence="1 10">
        <text>Transfers a segment of a (1-&gt;4)-alpha-D-glucan to a new position in an acceptor, which may be glucose or a (1-&gt;4)-alpha-D-glucan.</text>
        <dbReference type="EC" id="2.4.1.25"/>
    </reaction>
</comment>
<dbReference type="InterPro" id="IPR012767">
    <property type="entry name" value="Trehalose_TreY"/>
</dbReference>
<evidence type="ECO:0000256" key="3">
    <source>
        <dbReference type="ARBA" id="ARBA00012560"/>
    </source>
</evidence>
<proteinExistence type="inferred from homology"/>
<keyword evidence="12" id="KW-0413">Isomerase</keyword>
<dbReference type="PANTHER" id="PTHR32438">
    <property type="entry name" value="4-ALPHA-GLUCANOTRANSFERASE DPE1, CHLOROPLASTIC/AMYLOPLASTIC"/>
    <property type="match status" value="1"/>
</dbReference>
<dbReference type="InterPro" id="IPR017853">
    <property type="entry name" value="GH"/>
</dbReference>
<comment type="similarity">
    <text evidence="2 10">Belongs to the disproportionating enzyme family.</text>
</comment>
<evidence type="ECO:0000313" key="12">
    <source>
        <dbReference type="EMBL" id="CAL1239581.1"/>
    </source>
</evidence>
<keyword evidence="6 10" id="KW-0808">Transferase</keyword>
<keyword evidence="13" id="KW-1185">Reference proteome</keyword>
<dbReference type="InterPro" id="IPR048458">
    <property type="entry name" value="MalQ_N"/>
</dbReference>
<evidence type="ECO:0000256" key="10">
    <source>
        <dbReference type="RuleBase" id="RU361207"/>
    </source>
</evidence>
<dbReference type="SMART" id="SM00642">
    <property type="entry name" value="Aamy"/>
    <property type="match status" value="1"/>
</dbReference>
<dbReference type="Gene3D" id="3.20.20.80">
    <property type="entry name" value="Glycosidases"/>
    <property type="match status" value="5"/>
</dbReference>
<evidence type="ECO:0000256" key="8">
    <source>
        <dbReference type="ARBA" id="ARBA00031423"/>
    </source>
</evidence>
<evidence type="ECO:0000256" key="1">
    <source>
        <dbReference type="ARBA" id="ARBA00000439"/>
    </source>
</evidence>
<evidence type="ECO:0000256" key="9">
    <source>
        <dbReference type="ARBA" id="ARBA00031501"/>
    </source>
</evidence>
<keyword evidence="5 10" id="KW-0328">Glycosyltransferase</keyword>
<dbReference type="InterPro" id="IPR003385">
    <property type="entry name" value="Glyco_hydro_77"/>
</dbReference>
<dbReference type="InterPro" id="IPR006047">
    <property type="entry name" value="GH13_cat_dom"/>
</dbReference>
<evidence type="ECO:0000259" key="11">
    <source>
        <dbReference type="SMART" id="SM00642"/>
    </source>
</evidence>
<gene>
    <name evidence="12" type="ORF">MECH1_V1_0805</name>
</gene>
<dbReference type="EMBL" id="OZ026884">
    <property type="protein sequence ID" value="CAL1239581.1"/>
    <property type="molecule type" value="Genomic_DNA"/>
</dbReference>
<dbReference type="EC" id="2.4.1.25" evidence="3 10"/>
<dbReference type="Pfam" id="PF00128">
    <property type="entry name" value="Alpha-amylase"/>
    <property type="match status" value="1"/>
</dbReference>
<sequence>MPSPRCLDQLCSLHGIETEYRDASGRVVRLSAETKRALLKAMGLEDGQTRQPRFPDTLEERHWQRLLAKVKVLRLGEEPWTVECTLPREAEGSEVVFGVDLEDGGHREGRFSPAELPRLAERAVQGRSFGCYAWTPPDLPPGYHRLSFHCRPLDLRAEALLIVAPARCYQPPILEEKERVWGLSVLLYAIRSQRNWGIGDFTDLRSLVDYAADQGAALVRLAPIFALQPAVPGRGNPYEPSNRAFFNLLYLDLEAVPDYAESEAAQAAVAEPEFQARLRLLRAEDWVDYREVAAAKLELAERLFDHFRVRHLQGGTARGAAFRAFRAERGEALTQQTLFDALSEHFSERDGEFPAGTGWPEEYQDPKSPAVQAFAKQHSDRLDFFAYLYWLAELQVEAAGRRSREAGLAIGLCLDFVLEAAADGAEVWADRGLYADSMRIGAPPGSARAANAAPLVPQALAERAYAPFIAALRNAMRFAGALVIHGVTGLWRQFWVPVGGTPEEGGWVDFPARDLLAILALESHRHRCLVLADEADGAGESAAELEKAGILPFRALFGEALEPLASDARALSQGAAVGVATTYGPTLRGFWLGRDLEEKAALRLFASESQRHEAIIGRAAARARLLVALEREGLLPSEVGLHPVSAPDLTPDLLAAIHLYLCRTPARIVLVRLEDALGQAEAVALPGAPADYPNWRRKLPLEFEQWRREEGVAALMARLGEIRPGSPRAQAKPPRPAGEVVYTIPRATYRLQFNRHFTFRQAAALVAYFHELGISHCYASPYLKARPGSSHGYDIVDHQAINPEIGTRADLEQFVRELARRDMGHILDLVPNHMGVMGSDNAWWLDVLENGQASDYAAFFDIDWAPVKDYLRGKLLLPTLGSPYGAALENGEIELVFDPEEGSFSVWYGPHRFPIDPREYPRILGHRLDQLEASAGVEAALVAEFQSLITAFSHLPEHWQTADDKRAERNRDKEVHKRHLARLCAENHDLAQFIARNVADFNGTPGVPASFERLHDLLEHQPYRLAYWRIAADEINYRRFFDINDLAALSMEHEEVFAHTHRLVLELIAAGKLHGLRIDHPDGLYDPEGYFRRLQERIAALARSAAGEARGEPAGEEEPRRFYTVVEKILEPEEELPRQWPVHGTTGYDFARLVNGIFLWPGAEPELDRFYRGFCGMLLDVGELLYQSKRLMLKLALSGELTVLANRLSRIAESERGTRDFSLTGLRDALREVIACFPVYRTYISERGVSERDAAYVEQAVEEAKRRSPAGDLSVFDFVRDVLLMRRIEGKSDRYREQVLAFAMRFQQMTGPVMAKGMEDTVFYRYLRLVSLNEVGNDPRRFAVSLEEFHRLNSERAQFWPHALLSTSTHDTKRSEDVRARINVIAEIPDLWSAAVLRWNALNLRHKTIIEGETAPSNNDEYLIYQTLVGTWPLGEPDSNERADYRGRLESYLIKAMREAKLFSSWLNPNQAYEEAALKFLAALLDDSGDNDFLLDFRAFLADIIRPGLYNSLAQLLLKLTVPGVPDIYQGNEVWNFSLVDPDNRRPVDYRHRRALLQGLKRWDGLDADALAGPLAELVEGLEDGRIKLYVTREALRLRRQNPDLFRYGGYQALPVEGAKADHVCAFLRSFARDAVLVAVPRWTRRLLGADEPLGSAAAWADTRIVLPAALSGRYVHRFTRERWRLEGELSVAALFARFPVALLSKED</sequence>
<dbReference type="Pfam" id="PF21226">
    <property type="entry name" value="MalQ_N"/>
    <property type="match status" value="1"/>
</dbReference>
<dbReference type="NCBIfam" id="TIGR02401">
    <property type="entry name" value="trehalose_TreY"/>
    <property type="match status" value="1"/>
</dbReference>
<dbReference type="GO" id="GO:0047470">
    <property type="term" value="F:(1,4)-alpha-D-glucan 1-alpha-D-glucosylmutase activity"/>
    <property type="evidence" value="ECO:0007669"/>
    <property type="project" value="UniProtKB-EC"/>
</dbReference>
<evidence type="ECO:0000256" key="7">
    <source>
        <dbReference type="ARBA" id="ARBA00023277"/>
    </source>
</evidence>
<protein>
    <recommendedName>
        <fullName evidence="4 10">4-alpha-glucanotransferase</fullName>
        <ecNumber evidence="3 10">2.4.1.25</ecNumber>
    </recommendedName>
    <alternativeName>
        <fullName evidence="8 10">Amylomaltase</fullName>
    </alternativeName>
    <alternativeName>
        <fullName evidence="9 10">Disproportionating enzyme</fullName>
    </alternativeName>
</protein>
<reference evidence="12 13" key="1">
    <citation type="submission" date="2024-04" db="EMBL/GenBank/DDBJ databases">
        <authorList>
            <person name="Cremers G."/>
        </authorList>
    </citation>
    <scope>NUCLEOTIDE SEQUENCE [LARGE SCALE GENOMIC DNA]</scope>
    <source>
        <strain evidence="12">MeCH1-AG</strain>
    </source>
</reference>
<organism evidence="12 13">
    <name type="scientific">Candidatus Methylocalor cossyra</name>
    <dbReference type="NCBI Taxonomy" id="3108543"/>
    <lineage>
        <taxon>Bacteria</taxon>
        <taxon>Pseudomonadati</taxon>
        <taxon>Pseudomonadota</taxon>
        <taxon>Gammaproteobacteria</taxon>
        <taxon>Methylococcales</taxon>
        <taxon>Methylococcaceae</taxon>
        <taxon>Candidatus Methylocalor</taxon>
    </lineage>
</organism>
<dbReference type="Pfam" id="PF02446">
    <property type="entry name" value="Glyco_hydro_77"/>
    <property type="match status" value="1"/>
</dbReference>
<dbReference type="PANTHER" id="PTHR32438:SF5">
    <property type="entry name" value="4-ALPHA-GLUCANOTRANSFERASE DPE1, CHLOROPLASTIC_AMYLOPLASTIC"/>
    <property type="match status" value="1"/>
</dbReference>